<feature type="transmembrane region" description="Helical" evidence="1">
    <location>
        <begin position="119"/>
        <end position="139"/>
    </location>
</feature>
<feature type="transmembrane region" description="Helical" evidence="1">
    <location>
        <begin position="225"/>
        <end position="242"/>
    </location>
</feature>
<reference evidence="3" key="2">
    <citation type="journal article" date="2022" name="Microbiol. Resour. Announc.">
        <title>Metagenome Sequencing to Explore Phylogenomics of Terrestrial Cyanobacteria.</title>
        <authorList>
            <person name="Ward R.D."/>
            <person name="Stajich J.E."/>
            <person name="Johansen J.R."/>
            <person name="Huntemann M."/>
            <person name="Clum A."/>
            <person name="Foster B."/>
            <person name="Foster B."/>
            <person name="Roux S."/>
            <person name="Palaniappan K."/>
            <person name="Varghese N."/>
            <person name="Mukherjee S."/>
            <person name="Reddy T.B.K."/>
            <person name="Daum C."/>
            <person name="Copeland A."/>
            <person name="Chen I.A."/>
            <person name="Ivanova N.N."/>
            <person name="Kyrpides N.C."/>
            <person name="Shapiro N."/>
            <person name="Eloe-Fadrosh E.A."/>
            <person name="Pietrasiak N."/>
        </authorList>
    </citation>
    <scope>NUCLEOTIDE SEQUENCE</scope>
    <source>
        <strain evidence="3">HA4357-MV3</strain>
    </source>
</reference>
<sequence length="463" mass="52962">MVFDNFRRKLRQEALLWWDEGVIDALQYKHLAERYQFHQQEIAQSDRFVFILIAVGCILSGLGIITFVAANWQIWSKTIKFTLLLILFLAINITGFSLWKQPNQLSIVGKQPRHKNQSLGNGLLMLGALILGANIALSAQIFHMSISDCEIFLCWGFTVLFMAYSLRLASLGTLGIILIQIGYWTGLSAGELQNHFIWAHLVVKHMPLLSAIIFIPLAYRCKSQWIFTLGAIALVTSLQFNLKSWEFIQYSDSLAWIPAIAFTLPPALLWSYDDLLFPRINIRDFQPISRMLALIFFSILFYFLSFHWWWKFSPQKASLINSYSILDVIFLCSLAAWQWYYLLTRKSKHRRTIEPSTIVFAGCICITGFITFWHQNISPIPNIAVFVFNLLLAIFALGIIRLALTAGEKSAFWGGIVLLALQITSRLLEYNTDLLLKSSVFLGCGIGVIIAGVWFEQQFFRDT</sequence>
<dbReference type="InterPro" id="IPR018677">
    <property type="entry name" value="DUF2157"/>
</dbReference>
<evidence type="ECO:0000313" key="3">
    <source>
        <dbReference type="EMBL" id="MBW4432223.1"/>
    </source>
</evidence>
<feature type="transmembrane region" description="Helical" evidence="1">
    <location>
        <begin position="254"/>
        <end position="272"/>
    </location>
</feature>
<feature type="transmembrane region" description="Helical" evidence="1">
    <location>
        <begin position="48"/>
        <end position="69"/>
    </location>
</feature>
<evidence type="ECO:0000313" key="4">
    <source>
        <dbReference type="Proteomes" id="UP000813215"/>
    </source>
</evidence>
<dbReference type="EMBL" id="JAHHHW010000082">
    <property type="protein sequence ID" value="MBW4432223.1"/>
    <property type="molecule type" value="Genomic_DNA"/>
</dbReference>
<keyword evidence="1" id="KW-0812">Transmembrane</keyword>
<proteinExistence type="predicted"/>
<feature type="transmembrane region" description="Helical" evidence="1">
    <location>
        <begin position="81"/>
        <end position="99"/>
    </location>
</feature>
<feature type="transmembrane region" description="Helical" evidence="1">
    <location>
        <begin position="322"/>
        <end position="343"/>
    </location>
</feature>
<accession>A0A9E3LT56</accession>
<feature type="transmembrane region" description="Helical" evidence="1">
    <location>
        <begin position="411"/>
        <end position="428"/>
    </location>
</feature>
<feature type="domain" description="DUF2157" evidence="2">
    <location>
        <begin position="17"/>
        <end position="171"/>
    </location>
</feature>
<feature type="transmembrane region" description="Helical" evidence="1">
    <location>
        <begin position="355"/>
        <end position="374"/>
    </location>
</feature>
<dbReference type="AlphaFoldDB" id="A0A9E3LT56"/>
<keyword evidence="1" id="KW-1133">Transmembrane helix</keyword>
<feature type="transmembrane region" description="Helical" evidence="1">
    <location>
        <begin position="196"/>
        <end position="218"/>
    </location>
</feature>
<protein>
    <submittedName>
        <fullName evidence="3">DUF2157 domain-containing protein</fullName>
    </submittedName>
</protein>
<feature type="transmembrane region" description="Helical" evidence="1">
    <location>
        <begin position="292"/>
        <end position="310"/>
    </location>
</feature>
<keyword evidence="1" id="KW-0472">Membrane</keyword>
<feature type="transmembrane region" description="Helical" evidence="1">
    <location>
        <begin position="151"/>
        <end position="184"/>
    </location>
</feature>
<feature type="transmembrane region" description="Helical" evidence="1">
    <location>
        <begin position="380"/>
        <end position="404"/>
    </location>
</feature>
<gene>
    <name evidence="3" type="ORF">KME28_10945</name>
</gene>
<dbReference type="Proteomes" id="UP000813215">
    <property type="component" value="Unassembled WGS sequence"/>
</dbReference>
<evidence type="ECO:0000256" key="1">
    <source>
        <dbReference type="SAM" id="Phobius"/>
    </source>
</evidence>
<feature type="transmembrane region" description="Helical" evidence="1">
    <location>
        <begin position="434"/>
        <end position="455"/>
    </location>
</feature>
<evidence type="ECO:0000259" key="2">
    <source>
        <dbReference type="Pfam" id="PF09925"/>
    </source>
</evidence>
<organism evidence="3 4">
    <name type="scientific">Pelatocladus maniniholoensis HA4357-MV3</name>
    <dbReference type="NCBI Taxonomy" id="1117104"/>
    <lineage>
        <taxon>Bacteria</taxon>
        <taxon>Bacillati</taxon>
        <taxon>Cyanobacteriota</taxon>
        <taxon>Cyanophyceae</taxon>
        <taxon>Nostocales</taxon>
        <taxon>Nostocaceae</taxon>
        <taxon>Pelatocladus</taxon>
    </lineage>
</organism>
<comment type="caution">
    <text evidence="3">The sequence shown here is derived from an EMBL/GenBank/DDBJ whole genome shotgun (WGS) entry which is preliminary data.</text>
</comment>
<dbReference type="Pfam" id="PF09925">
    <property type="entry name" value="DUF2157"/>
    <property type="match status" value="1"/>
</dbReference>
<name>A0A9E3LT56_9NOST</name>
<reference evidence="3" key="1">
    <citation type="submission" date="2021-05" db="EMBL/GenBank/DDBJ databases">
        <authorList>
            <person name="Pietrasiak N."/>
            <person name="Ward R."/>
            <person name="Stajich J.E."/>
            <person name="Kurbessoian T."/>
        </authorList>
    </citation>
    <scope>NUCLEOTIDE SEQUENCE</scope>
    <source>
        <strain evidence="3">HA4357-MV3</strain>
    </source>
</reference>